<dbReference type="AlphaFoldDB" id="A0A540LZI5"/>
<reference evidence="2 3" key="1">
    <citation type="journal article" date="2019" name="G3 (Bethesda)">
        <title>Sequencing of a Wild Apple (Malus baccata) Genome Unravels the Differences Between Cultivated and Wild Apple Species Regarding Disease Resistance and Cold Tolerance.</title>
        <authorList>
            <person name="Chen X."/>
        </authorList>
    </citation>
    <scope>NUCLEOTIDE SEQUENCE [LARGE SCALE GENOMIC DNA]</scope>
    <source>
        <strain evidence="3">cv. Shandingzi</strain>
        <tissue evidence="2">Leaves</tissue>
    </source>
</reference>
<accession>A0A540LZI5</accession>
<gene>
    <name evidence="2" type="ORF">C1H46_022558</name>
</gene>
<evidence type="ECO:0000313" key="2">
    <source>
        <dbReference type="EMBL" id="TQD91848.1"/>
    </source>
</evidence>
<feature type="compositionally biased region" description="Polar residues" evidence="1">
    <location>
        <begin position="94"/>
        <end position="107"/>
    </location>
</feature>
<sequence>MRSNVYEVMLTLKTTKSTWRACRVIYKLTTSFGECGACQLVGPARPRSKFVDVALGARLTSTSCDYDRGRNTSRPLGFSNLKTRLLFLRSSISNSASNVPNVGTRNTSLHREG</sequence>
<comment type="caution">
    <text evidence="2">The sequence shown here is derived from an EMBL/GenBank/DDBJ whole genome shotgun (WGS) entry which is preliminary data.</text>
</comment>
<name>A0A540LZI5_MALBA</name>
<keyword evidence="3" id="KW-1185">Reference proteome</keyword>
<protein>
    <submittedName>
        <fullName evidence="2">Uncharacterized protein</fullName>
    </submittedName>
</protein>
<organism evidence="2 3">
    <name type="scientific">Malus baccata</name>
    <name type="common">Siberian crab apple</name>
    <name type="synonym">Pyrus baccata</name>
    <dbReference type="NCBI Taxonomy" id="106549"/>
    <lineage>
        <taxon>Eukaryota</taxon>
        <taxon>Viridiplantae</taxon>
        <taxon>Streptophyta</taxon>
        <taxon>Embryophyta</taxon>
        <taxon>Tracheophyta</taxon>
        <taxon>Spermatophyta</taxon>
        <taxon>Magnoliopsida</taxon>
        <taxon>eudicotyledons</taxon>
        <taxon>Gunneridae</taxon>
        <taxon>Pentapetalae</taxon>
        <taxon>rosids</taxon>
        <taxon>fabids</taxon>
        <taxon>Rosales</taxon>
        <taxon>Rosaceae</taxon>
        <taxon>Amygdaloideae</taxon>
        <taxon>Maleae</taxon>
        <taxon>Malus</taxon>
    </lineage>
</organism>
<proteinExistence type="predicted"/>
<evidence type="ECO:0000256" key="1">
    <source>
        <dbReference type="SAM" id="MobiDB-lite"/>
    </source>
</evidence>
<dbReference type="EMBL" id="VIEB01000408">
    <property type="protein sequence ID" value="TQD91848.1"/>
    <property type="molecule type" value="Genomic_DNA"/>
</dbReference>
<evidence type="ECO:0000313" key="3">
    <source>
        <dbReference type="Proteomes" id="UP000315295"/>
    </source>
</evidence>
<feature type="region of interest" description="Disordered" evidence="1">
    <location>
        <begin position="94"/>
        <end position="113"/>
    </location>
</feature>
<dbReference type="Proteomes" id="UP000315295">
    <property type="component" value="Unassembled WGS sequence"/>
</dbReference>